<dbReference type="GO" id="GO:0016126">
    <property type="term" value="P:sterol biosynthetic process"/>
    <property type="evidence" value="ECO:0007669"/>
    <property type="project" value="UniProtKB-KW"/>
</dbReference>
<evidence type="ECO:0000256" key="4">
    <source>
        <dbReference type="ARBA" id="ARBA00022692"/>
    </source>
</evidence>
<dbReference type="OrthoDB" id="58557at2759"/>
<comment type="subcellular location">
    <subcellularLocation>
        <location evidence="1">Membrane</location>
        <topology evidence="1">Multi-pass membrane protein</topology>
    </subcellularLocation>
</comment>
<evidence type="ECO:0000256" key="5">
    <source>
        <dbReference type="ARBA" id="ARBA00022955"/>
    </source>
</evidence>
<keyword evidence="7" id="KW-0756">Sterol biosynthesis</keyword>
<keyword evidence="8" id="KW-0443">Lipid metabolism</keyword>
<dbReference type="Pfam" id="PF05241">
    <property type="entry name" value="EBP"/>
    <property type="match status" value="1"/>
</dbReference>
<evidence type="ECO:0000256" key="6">
    <source>
        <dbReference type="ARBA" id="ARBA00022989"/>
    </source>
</evidence>
<keyword evidence="9 13" id="KW-0472">Membrane</keyword>
<evidence type="ECO:0000256" key="9">
    <source>
        <dbReference type="ARBA" id="ARBA00023136"/>
    </source>
</evidence>
<dbReference type="PANTHER" id="PTHR14207:SF0">
    <property type="entry name" value="3-BETA-HYDROXYSTEROID-DELTA(8),DELTA(7)-ISOMERASE"/>
    <property type="match status" value="1"/>
</dbReference>
<protein>
    <recommendedName>
        <fullName evidence="15">EXPERA domain-containing protein</fullName>
    </recommendedName>
</protein>
<feature type="transmembrane region" description="Helical" evidence="14">
    <location>
        <begin position="25"/>
        <end position="43"/>
    </location>
</feature>
<dbReference type="InterPro" id="IPR033118">
    <property type="entry name" value="EXPERA"/>
</dbReference>
<evidence type="ECO:0000256" key="14">
    <source>
        <dbReference type="SAM" id="Phobius"/>
    </source>
</evidence>
<evidence type="ECO:0000256" key="11">
    <source>
        <dbReference type="ARBA" id="ARBA00023221"/>
    </source>
</evidence>
<feature type="transmembrane region" description="Helical" evidence="14">
    <location>
        <begin position="166"/>
        <end position="187"/>
    </location>
</feature>
<dbReference type="PANTHER" id="PTHR14207">
    <property type="entry name" value="STEROL ISOMERASE"/>
    <property type="match status" value="1"/>
</dbReference>
<feature type="transmembrane region" description="Helical" evidence="14">
    <location>
        <begin position="50"/>
        <end position="69"/>
    </location>
</feature>
<evidence type="ECO:0000259" key="15">
    <source>
        <dbReference type="PROSITE" id="PS51751"/>
    </source>
</evidence>
<feature type="domain" description="EXPERA" evidence="15">
    <location>
        <begin position="45"/>
        <end position="186"/>
    </location>
</feature>
<keyword evidence="11" id="KW-0753">Steroid metabolism</keyword>
<organism evidence="16 17">
    <name type="scientific">Rhizopus oryzae</name>
    <name type="common">Mucormycosis agent</name>
    <name type="synonym">Rhizopus arrhizus var. delemar</name>
    <dbReference type="NCBI Taxonomy" id="64495"/>
    <lineage>
        <taxon>Eukaryota</taxon>
        <taxon>Fungi</taxon>
        <taxon>Fungi incertae sedis</taxon>
        <taxon>Mucoromycota</taxon>
        <taxon>Mucoromycotina</taxon>
        <taxon>Mucoromycetes</taxon>
        <taxon>Mucorales</taxon>
        <taxon>Mucorineae</taxon>
        <taxon>Rhizopodaceae</taxon>
        <taxon>Rhizopus</taxon>
    </lineage>
</organism>
<keyword evidence="5" id="KW-0752">Steroid biosynthesis</keyword>
<dbReference type="GO" id="GO:0005783">
    <property type="term" value="C:endoplasmic reticulum"/>
    <property type="evidence" value="ECO:0007669"/>
    <property type="project" value="TreeGrafter"/>
</dbReference>
<dbReference type="GO" id="GO:0016020">
    <property type="term" value="C:membrane"/>
    <property type="evidence" value="ECO:0007669"/>
    <property type="project" value="UniProtKB-SubCell"/>
</dbReference>
<keyword evidence="4 13" id="KW-0812">Transmembrane</keyword>
<evidence type="ECO:0000256" key="10">
    <source>
        <dbReference type="ARBA" id="ARBA00023166"/>
    </source>
</evidence>
<sequence>MSHPYYPTDLDIVNYVPNDKSQVELLLTFGTLVVCLSSVLFRWTHSPFRLIWFVLCGLLHCGFELYWLLNLGRIASQNDLLAQLWKEYGKGDSRYMVVDKQLILLESLTIFVYGPLCFITAYLILTKSNRQYFFQLTVSLCHLLSCTQYFLTELPQAIHCDPHPFYFWVYLVAFNAPWVIVPLLCLVQSYQHIHQAFDHARIKNE</sequence>
<dbReference type="EMBL" id="JAANQT010001479">
    <property type="protein sequence ID" value="KAG1304999.1"/>
    <property type="molecule type" value="Genomic_DNA"/>
</dbReference>
<evidence type="ECO:0000256" key="2">
    <source>
        <dbReference type="ARBA" id="ARBA00008337"/>
    </source>
</evidence>
<dbReference type="GO" id="GO:0004769">
    <property type="term" value="F:steroid Delta-isomerase activity"/>
    <property type="evidence" value="ECO:0007669"/>
    <property type="project" value="TreeGrafter"/>
</dbReference>
<dbReference type="GO" id="GO:0000247">
    <property type="term" value="F:C-8 sterol isomerase activity"/>
    <property type="evidence" value="ECO:0007669"/>
    <property type="project" value="TreeGrafter"/>
</dbReference>
<evidence type="ECO:0000313" key="17">
    <source>
        <dbReference type="Proteomes" id="UP000716291"/>
    </source>
</evidence>
<keyword evidence="6 13" id="KW-1133">Transmembrane helix</keyword>
<evidence type="ECO:0000256" key="3">
    <source>
        <dbReference type="ARBA" id="ARBA00022516"/>
    </source>
</evidence>
<evidence type="ECO:0000256" key="12">
    <source>
        <dbReference type="ARBA" id="ARBA00023235"/>
    </source>
</evidence>
<gene>
    <name evidence="16" type="ORF">G6F64_008734</name>
</gene>
<dbReference type="Proteomes" id="UP000716291">
    <property type="component" value="Unassembled WGS sequence"/>
</dbReference>
<keyword evidence="3" id="KW-0444">Lipid biosynthesis</keyword>
<keyword evidence="17" id="KW-1185">Reference proteome</keyword>
<dbReference type="InterPro" id="IPR007905">
    <property type="entry name" value="EBP"/>
</dbReference>
<reference evidence="16" key="1">
    <citation type="journal article" date="2020" name="Microb. Genom.">
        <title>Genetic diversity of clinical and environmental Mucorales isolates obtained from an investigation of mucormycosis cases among solid organ transplant recipients.</title>
        <authorList>
            <person name="Nguyen M.H."/>
            <person name="Kaul D."/>
            <person name="Muto C."/>
            <person name="Cheng S.J."/>
            <person name="Richter R.A."/>
            <person name="Bruno V.M."/>
            <person name="Liu G."/>
            <person name="Beyhan S."/>
            <person name="Sundermann A.J."/>
            <person name="Mounaud S."/>
            <person name="Pasculle A.W."/>
            <person name="Nierman W.C."/>
            <person name="Driscoll E."/>
            <person name="Cumbie R."/>
            <person name="Clancy C.J."/>
            <person name="Dupont C.L."/>
        </authorList>
    </citation>
    <scope>NUCLEOTIDE SEQUENCE</scope>
    <source>
        <strain evidence="16">GL11</strain>
    </source>
</reference>
<evidence type="ECO:0000256" key="8">
    <source>
        <dbReference type="ARBA" id="ARBA00023098"/>
    </source>
</evidence>
<dbReference type="AlphaFoldDB" id="A0A9P6X4W1"/>
<proteinExistence type="inferred from homology"/>
<comment type="similarity">
    <text evidence="2">Belongs to the EBP family.</text>
</comment>
<name>A0A9P6X4W1_RHIOR</name>
<evidence type="ECO:0000256" key="13">
    <source>
        <dbReference type="PROSITE-ProRule" id="PRU01087"/>
    </source>
</evidence>
<evidence type="ECO:0000256" key="1">
    <source>
        <dbReference type="ARBA" id="ARBA00004141"/>
    </source>
</evidence>
<feature type="transmembrane region" description="Helical" evidence="14">
    <location>
        <begin position="102"/>
        <end position="125"/>
    </location>
</feature>
<evidence type="ECO:0000313" key="16">
    <source>
        <dbReference type="EMBL" id="KAG1304999.1"/>
    </source>
</evidence>
<evidence type="ECO:0000256" key="7">
    <source>
        <dbReference type="ARBA" id="ARBA00023011"/>
    </source>
</evidence>
<feature type="transmembrane region" description="Helical" evidence="14">
    <location>
        <begin position="132"/>
        <end position="151"/>
    </location>
</feature>
<dbReference type="PROSITE" id="PS51751">
    <property type="entry name" value="EXPERA"/>
    <property type="match status" value="1"/>
</dbReference>
<keyword evidence="10" id="KW-1207">Sterol metabolism</keyword>
<dbReference type="GO" id="GO:0047750">
    <property type="term" value="F:cholestenol delta-isomerase activity"/>
    <property type="evidence" value="ECO:0007669"/>
    <property type="project" value="InterPro"/>
</dbReference>
<comment type="caution">
    <text evidence="16">The sequence shown here is derived from an EMBL/GenBank/DDBJ whole genome shotgun (WGS) entry which is preliminary data.</text>
</comment>
<accession>A0A9P6X4W1</accession>
<keyword evidence="12" id="KW-0413">Isomerase</keyword>